<comment type="subcellular location">
    <subcellularLocation>
        <location evidence="1">Membrane</location>
        <topology evidence="1">Multi-pass membrane protein</topology>
    </subcellularLocation>
</comment>
<reference evidence="5" key="1">
    <citation type="journal article" date="2023" name="Mol. Biol. Evol.">
        <title>Third-Generation Sequencing Reveals the Adaptive Role of the Epigenome in Three Deep-Sea Polychaetes.</title>
        <authorList>
            <person name="Perez M."/>
            <person name="Aroh O."/>
            <person name="Sun Y."/>
            <person name="Lan Y."/>
            <person name="Juniper S.K."/>
            <person name="Young C.R."/>
            <person name="Angers B."/>
            <person name="Qian P.Y."/>
        </authorList>
    </citation>
    <scope>NUCLEOTIDE SEQUENCE</scope>
    <source>
        <strain evidence="5">R07B-5</strain>
    </source>
</reference>
<keyword evidence="3" id="KW-0472">Membrane</keyword>
<organism evidence="5 6">
    <name type="scientific">Ridgeia piscesae</name>
    <name type="common">Tubeworm</name>
    <dbReference type="NCBI Taxonomy" id="27915"/>
    <lineage>
        <taxon>Eukaryota</taxon>
        <taxon>Metazoa</taxon>
        <taxon>Spiralia</taxon>
        <taxon>Lophotrochozoa</taxon>
        <taxon>Annelida</taxon>
        <taxon>Polychaeta</taxon>
        <taxon>Sedentaria</taxon>
        <taxon>Canalipalpata</taxon>
        <taxon>Sabellida</taxon>
        <taxon>Siboglinidae</taxon>
        <taxon>Ridgeia</taxon>
    </lineage>
</organism>
<feature type="domain" description="Major facilitator superfamily (MFS) profile" evidence="4">
    <location>
        <begin position="319"/>
        <end position="512"/>
    </location>
</feature>
<evidence type="ECO:0000256" key="3">
    <source>
        <dbReference type="SAM" id="Phobius"/>
    </source>
</evidence>
<feature type="compositionally biased region" description="Polar residues" evidence="2">
    <location>
        <begin position="1"/>
        <end position="23"/>
    </location>
</feature>
<dbReference type="PANTHER" id="PTHR11360:SF284">
    <property type="entry name" value="EG:103B4.3 PROTEIN-RELATED"/>
    <property type="match status" value="1"/>
</dbReference>
<dbReference type="CDD" id="cd17352">
    <property type="entry name" value="MFS_MCT_SLC16"/>
    <property type="match status" value="1"/>
</dbReference>
<dbReference type="Pfam" id="PF07690">
    <property type="entry name" value="MFS_1"/>
    <property type="match status" value="1"/>
</dbReference>
<dbReference type="Proteomes" id="UP001209878">
    <property type="component" value="Unassembled WGS sequence"/>
</dbReference>
<feature type="region of interest" description="Disordered" evidence="2">
    <location>
        <begin position="1"/>
        <end position="31"/>
    </location>
</feature>
<feature type="transmembrane region" description="Helical" evidence="3">
    <location>
        <begin position="148"/>
        <end position="173"/>
    </location>
</feature>
<evidence type="ECO:0000256" key="1">
    <source>
        <dbReference type="ARBA" id="ARBA00004141"/>
    </source>
</evidence>
<dbReference type="InterPro" id="IPR036259">
    <property type="entry name" value="MFS_trans_sf"/>
</dbReference>
<keyword evidence="3" id="KW-0812">Transmembrane</keyword>
<feature type="transmembrane region" description="Helical" evidence="3">
    <location>
        <begin position="185"/>
        <end position="208"/>
    </location>
</feature>
<gene>
    <name evidence="5" type="ORF">NP493_855g00042</name>
</gene>
<evidence type="ECO:0000313" key="6">
    <source>
        <dbReference type="Proteomes" id="UP001209878"/>
    </source>
</evidence>
<evidence type="ECO:0000313" key="5">
    <source>
        <dbReference type="EMBL" id="KAK2173685.1"/>
    </source>
</evidence>
<name>A0AAD9KN20_RIDPI</name>
<protein>
    <recommendedName>
        <fullName evidence="4">Major facilitator superfamily (MFS) profile domain-containing protein</fullName>
    </recommendedName>
</protein>
<dbReference type="InterPro" id="IPR011701">
    <property type="entry name" value="MFS"/>
</dbReference>
<keyword evidence="3" id="KW-1133">Transmembrane helix</keyword>
<dbReference type="PANTHER" id="PTHR11360">
    <property type="entry name" value="MONOCARBOXYLATE TRANSPORTER"/>
    <property type="match status" value="1"/>
</dbReference>
<dbReference type="GO" id="GO:0008028">
    <property type="term" value="F:monocarboxylic acid transmembrane transporter activity"/>
    <property type="evidence" value="ECO:0007669"/>
    <property type="project" value="TreeGrafter"/>
</dbReference>
<feature type="compositionally biased region" description="Low complexity" evidence="2">
    <location>
        <begin position="241"/>
        <end position="255"/>
    </location>
</feature>
<dbReference type="PROSITE" id="PS50850">
    <property type="entry name" value="MFS"/>
    <property type="match status" value="1"/>
</dbReference>
<dbReference type="Gene3D" id="1.20.1250.20">
    <property type="entry name" value="MFS general substrate transporter like domains"/>
    <property type="match status" value="1"/>
</dbReference>
<feature type="transmembrane region" description="Helical" evidence="3">
    <location>
        <begin position="57"/>
        <end position="76"/>
    </location>
</feature>
<dbReference type="InterPro" id="IPR020846">
    <property type="entry name" value="MFS_dom"/>
</dbReference>
<feature type="transmembrane region" description="Helical" evidence="3">
    <location>
        <begin position="357"/>
        <end position="379"/>
    </location>
</feature>
<feature type="transmembrane region" description="Helical" evidence="3">
    <location>
        <begin position="410"/>
        <end position="429"/>
    </location>
</feature>
<sequence>MSHGGNSKNGNADGSDVHQTTPNDCDPEARKTQGRSVCGRVKAFFAPLDPVTGVDGGWAWMCLLGCTLMHFLVGGYERSYGLIYLQLQRRFTSSATMAAWVGGTCTAIRFAGSPITTSLSSYYSARVVVFIGGVIIGGASIANSFATSVVYMLISYGIVAGTGGSLVYSPGLVVIGQRFDKRRGLATGVATAGAGSGAFAFPPLMHYLFSEYGFVTGMLVLGVLMFGNCISGLLYRPAPGQSRQKQQTQSHQDTSPNGTENLQLSDIQPKPEVDSSPAQTKPEVDSSPEAVDEKPKKNWKQIFITIQKSLGFPMWKKPVFVLFALSQGLGLMSYPTVLMLLPALVTEHGVSDVKAALLLSLIAIVNTICCVVSGFIFSIPFVRRHAPIFFTLATLMTALATFTWSFTTSFGYMVADAVFFGVFSGVVIAQRTNVLCHLLGVVKLSSSLGMTVFVQGLGMFAGPIAAGALRDYTGTYVMSYIFLGSCMSLSALLLLITVILRARNRQSFTINS</sequence>
<dbReference type="AlphaFoldDB" id="A0AAD9KN20"/>
<dbReference type="GO" id="GO:0016020">
    <property type="term" value="C:membrane"/>
    <property type="evidence" value="ECO:0007669"/>
    <property type="project" value="UniProtKB-SubCell"/>
</dbReference>
<accession>A0AAD9KN20</accession>
<feature type="transmembrane region" description="Helical" evidence="3">
    <location>
        <begin position="477"/>
        <end position="500"/>
    </location>
</feature>
<comment type="caution">
    <text evidence="5">The sequence shown here is derived from an EMBL/GenBank/DDBJ whole genome shotgun (WGS) entry which is preliminary data.</text>
</comment>
<feature type="transmembrane region" description="Helical" evidence="3">
    <location>
        <begin position="123"/>
        <end position="142"/>
    </location>
</feature>
<dbReference type="EMBL" id="JAODUO010000856">
    <property type="protein sequence ID" value="KAK2173685.1"/>
    <property type="molecule type" value="Genomic_DNA"/>
</dbReference>
<feature type="transmembrane region" description="Helical" evidence="3">
    <location>
        <begin position="319"/>
        <end position="345"/>
    </location>
</feature>
<evidence type="ECO:0000256" key="2">
    <source>
        <dbReference type="SAM" id="MobiDB-lite"/>
    </source>
</evidence>
<feature type="transmembrane region" description="Helical" evidence="3">
    <location>
        <begin position="386"/>
        <end position="404"/>
    </location>
</feature>
<feature type="region of interest" description="Disordered" evidence="2">
    <location>
        <begin position="240"/>
        <end position="293"/>
    </location>
</feature>
<proteinExistence type="predicted"/>
<evidence type="ECO:0000259" key="4">
    <source>
        <dbReference type="PROSITE" id="PS50850"/>
    </source>
</evidence>
<keyword evidence="6" id="KW-1185">Reference proteome</keyword>
<feature type="transmembrane region" description="Helical" evidence="3">
    <location>
        <begin position="441"/>
        <end position="465"/>
    </location>
</feature>
<dbReference type="SUPFAM" id="SSF103473">
    <property type="entry name" value="MFS general substrate transporter"/>
    <property type="match status" value="1"/>
</dbReference>
<dbReference type="InterPro" id="IPR050327">
    <property type="entry name" value="Proton-linked_MCT"/>
</dbReference>
<feature type="transmembrane region" description="Helical" evidence="3">
    <location>
        <begin position="214"/>
        <end position="235"/>
    </location>
</feature>
<feature type="compositionally biased region" description="Polar residues" evidence="2">
    <location>
        <begin position="256"/>
        <end position="266"/>
    </location>
</feature>